<accession>A0A1E8Q8Z0</accession>
<gene>
    <name evidence="1" type="ORF">BEL07_05030</name>
</gene>
<protein>
    <recommendedName>
        <fullName evidence="3">PAS domain-containing protein</fullName>
    </recommendedName>
</protein>
<dbReference type="InterPro" id="IPR035965">
    <property type="entry name" value="PAS-like_dom_sf"/>
</dbReference>
<dbReference type="SUPFAM" id="SSF55785">
    <property type="entry name" value="PYP-like sensor domain (PAS domain)"/>
    <property type="match status" value="1"/>
</dbReference>
<dbReference type="Proteomes" id="UP000178953">
    <property type="component" value="Unassembled WGS sequence"/>
</dbReference>
<sequence>MMSGPEVDDRDESGAARPAPAAALRAMSAASLIGRFPVPVAIVADGGVIVDANAALSALLGRAVAGEPLAAVVAEAADASDPMAWLDGAVRRLVTLVHSGGTPVPATLTASVHHAEDASLAVVVFDDATDRVWMGELTG</sequence>
<proteinExistence type="predicted"/>
<evidence type="ECO:0008006" key="3">
    <source>
        <dbReference type="Google" id="ProtNLM"/>
    </source>
</evidence>
<organism evidence="1 2">
    <name type="scientific">Mycolicibacterium grossiae</name>
    <dbReference type="NCBI Taxonomy" id="1552759"/>
    <lineage>
        <taxon>Bacteria</taxon>
        <taxon>Bacillati</taxon>
        <taxon>Actinomycetota</taxon>
        <taxon>Actinomycetes</taxon>
        <taxon>Mycobacteriales</taxon>
        <taxon>Mycobacteriaceae</taxon>
        <taxon>Mycolicibacterium</taxon>
    </lineage>
</organism>
<keyword evidence="2" id="KW-1185">Reference proteome</keyword>
<name>A0A1E8Q8Z0_9MYCO</name>
<dbReference type="AlphaFoldDB" id="A0A1E8Q8Z0"/>
<evidence type="ECO:0000313" key="2">
    <source>
        <dbReference type="Proteomes" id="UP000178953"/>
    </source>
</evidence>
<comment type="caution">
    <text evidence="1">The sequence shown here is derived from an EMBL/GenBank/DDBJ whole genome shotgun (WGS) entry which is preliminary data.</text>
</comment>
<reference evidence="1 2" key="1">
    <citation type="submission" date="2016-09" db="EMBL/GenBank/DDBJ databases">
        <title>genome sequence of Mycobacterium sp. 739 SCH.</title>
        <authorList>
            <person name="Greninger A.L."/>
            <person name="Qin X."/>
            <person name="Jerome K."/>
            <person name="Vora S."/>
            <person name="Quinn K."/>
        </authorList>
    </citation>
    <scope>NUCLEOTIDE SEQUENCE [LARGE SCALE GENOMIC DNA]</scope>
    <source>
        <strain evidence="1 2">SCH</strain>
    </source>
</reference>
<evidence type="ECO:0000313" key="1">
    <source>
        <dbReference type="EMBL" id="OFJ54916.1"/>
    </source>
</evidence>
<dbReference type="RefSeq" id="WP_070351998.1">
    <property type="nucleotide sequence ID" value="NZ_CP043474.1"/>
</dbReference>
<dbReference type="EMBL" id="MCHX01000008">
    <property type="protein sequence ID" value="OFJ54916.1"/>
    <property type="molecule type" value="Genomic_DNA"/>
</dbReference>
<dbReference type="Gene3D" id="3.30.450.20">
    <property type="entry name" value="PAS domain"/>
    <property type="match status" value="1"/>
</dbReference>